<evidence type="ECO:0000259" key="1">
    <source>
        <dbReference type="Pfam" id="PF20668"/>
    </source>
</evidence>
<sequence length="86" mass="9698">MMDVVENWTQEMKMIMKLDGIPSWWSIDCIEVEGYNDKQIPSSNPGRHLVLSEINCSCLGLVTDTSEEGKQKGTKYADMIADICLI</sequence>
<protein>
    <recommendedName>
        <fullName evidence="1">DUF6815 domain-containing protein</fullName>
    </recommendedName>
</protein>
<evidence type="ECO:0000313" key="2">
    <source>
        <dbReference type="EMBL" id="KAK2158229.1"/>
    </source>
</evidence>
<feature type="domain" description="DUF6815" evidence="1">
    <location>
        <begin position="1"/>
        <end position="60"/>
    </location>
</feature>
<dbReference type="AlphaFoldDB" id="A0AAD9N8P4"/>
<dbReference type="Pfam" id="PF20668">
    <property type="entry name" value="DUF6815"/>
    <property type="match status" value="1"/>
</dbReference>
<proteinExistence type="predicted"/>
<comment type="caution">
    <text evidence="2">The sequence shown here is derived from an EMBL/GenBank/DDBJ whole genome shotgun (WGS) entry which is preliminary data.</text>
</comment>
<dbReference type="EMBL" id="JAODUP010000174">
    <property type="protein sequence ID" value="KAK2158229.1"/>
    <property type="molecule type" value="Genomic_DNA"/>
</dbReference>
<dbReference type="InterPro" id="IPR049212">
    <property type="entry name" value="DUF6815"/>
</dbReference>
<reference evidence="2" key="1">
    <citation type="journal article" date="2023" name="Mol. Biol. Evol.">
        <title>Third-Generation Sequencing Reveals the Adaptive Role of the Epigenome in Three Deep-Sea Polychaetes.</title>
        <authorList>
            <person name="Perez M."/>
            <person name="Aroh O."/>
            <person name="Sun Y."/>
            <person name="Lan Y."/>
            <person name="Juniper S.K."/>
            <person name="Young C.R."/>
            <person name="Angers B."/>
            <person name="Qian P.Y."/>
        </authorList>
    </citation>
    <scope>NUCLEOTIDE SEQUENCE</scope>
    <source>
        <strain evidence="2">P08H-3</strain>
    </source>
</reference>
<keyword evidence="3" id="KW-1185">Reference proteome</keyword>
<name>A0AAD9N8P4_9ANNE</name>
<evidence type="ECO:0000313" key="3">
    <source>
        <dbReference type="Proteomes" id="UP001208570"/>
    </source>
</evidence>
<gene>
    <name evidence="2" type="ORF">LSH36_174g03053</name>
</gene>
<accession>A0AAD9N8P4</accession>
<organism evidence="2 3">
    <name type="scientific">Paralvinella palmiformis</name>
    <dbReference type="NCBI Taxonomy" id="53620"/>
    <lineage>
        <taxon>Eukaryota</taxon>
        <taxon>Metazoa</taxon>
        <taxon>Spiralia</taxon>
        <taxon>Lophotrochozoa</taxon>
        <taxon>Annelida</taxon>
        <taxon>Polychaeta</taxon>
        <taxon>Sedentaria</taxon>
        <taxon>Canalipalpata</taxon>
        <taxon>Terebellida</taxon>
        <taxon>Terebelliformia</taxon>
        <taxon>Alvinellidae</taxon>
        <taxon>Paralvinella</taxon>
    </lineage>
</organism>
<dbReference type="Proteomes" id="UP001208570">
    <property type="component" value="Unassembled WGS sequence"/>
</dbReference>